<keyword evidence="2" id="KW-1185">Reference proteome</keyword>
<dbReference type="EMBL" id="JTDF01007255">
    <property type="protein sequence ID" value="KAF8565144.1"/>
    <property type="molecule type" value="Genomic_DNA"/>
</dbReference>
<comment type="caution">
    <text evidence="1">The sequence shown here is derived from an EMBL/GenBank/DDBJ whole genome shotgun (WGS) entry which is preliminary data.</text>
</comment>
<sequence>MSPSSTEVNEGSLINDRLMKLLAVRRSAREEIVQLRRQFLSERTYNLPVPTKELAELPNLEPLKIPPCPLSNLKITESELNFFRENYEAYETWMRCKANHS</sequence>
<evidence type="ECO:0000313" key="2">
    <source>
        <dbReference type="Proteomes" id="UP000699462"/>
    </source>
</evidence>
<dbReference type="AlphaFoldDB" id="A0A8T0DE01"/>
<gene>
    <name evidence="1" type="ORF">P879_02964</name>
</gene>
<dbReference type="OrthoDB" id="6233532at2759"/>
<dbReference type="Proteomes" id="UP000699462">
    <property type="component" value="Unassembled WGS sequence"/>
</dbReference>
<protein>
    <submittedName>
        <fullName evidence="1">Uncharacterized protein</fullName>
    </submittedName>
</protein>
<organism evidence="1 2">
    <name type="scientific">Paragonimus westermani</name>
    <dbReference type="NCBI Taxonomy" id="34504"/>
    <lineage>
        <taxon>Eukaryota</taxon>
        <taxon>Metazoa</taxon>
        <taxon>Spiralia</taxon>
        <taxon>Lophotrochozoa</taxon>
        <taxon>Platyhelminthes</taxon>
        <taxon>Trematoda</taxon>
        <taxon>Digenea</taxon>
        <taxon>Plagiorchiida</taxon>
        <taxon>Troglotremata</taxon>
        <taxon>Troglotrematidae</taxon>
        <taxon>Paragonimus</taxon>
    </lineage>
</organism>
<evidence type="ECO:0000313" key="1">
    <source>
        <dbReference type="EMBL" id="KAF8565144.1"/>
    </source>
</evidence>
<name>A0A8T0DE01_9TREM</name>
<accession>A0A8T0DE01</accession>
<reference evidence="1 2" key="1">
    <citation type="submission" date="2019-07" db="EMBL/GenBank/DDBJ databases">
        <title>Annotation for the trematode Paragonimus westermani.</title>
        <authorList>
            <person name="Choi Y.-J."/>
        </authorList>
    </citation>
    <scope>NUCLEOTIDE SEQUENCE [LARGE SCALE GENOMIC DNA]</scope>
    <source>
        <strain evidence="1">180907_Pwestermani</strain>
    </source>
</reference>
<proteinExistence type="predicted"/>